<proteinExistence type="predicted"/>
<reference evidence="2" key="1">
    <citation type="submission" date="2016-10" db="EMBL/GenBank/DDBJ databases">
        <authorList>
            <person name="Varghese N."/>
        </authorList>
    </citation>
    <scope>NUCLEOTIDE SEQUENCE [LARGE SCALE GENOMIC DNA]</scope>
    <source>
        <strain evidence="2">DSM 17980</strain>
    </source>
</reference>
<evidence type="ECO:0000313" key="1">
    <source>
        <dbReference type="EMBL" id="SFV07012.1"/>
    </source>
</evidence>
<sequence>MVPRGNAESYSPLLQPADLHYRHAKGENLLLIGPQSNPHKIPWVRNTVSMFARLGWKFILLDLSERSDLGPSFLCGGKWSTIEYNAISNLQAPITVRVLTFNRLLETLDEVHVLKETTKFPHVVVVHLGDLRDLTDTEKQALQNSLERIDAYRGGVWIIADRFQPLNMSKLPSFYQTQIVLAGTPADDAWKQWVDRHHIEDADVTALEEDEGYFLFRGRSEGAGRLLQVRLRGEDGYSWQTYSI</sequence>
<dbReference type="AlphaFoldDB" id="A0A1I7LB89"/>
<dbReference type="STRING" id="392015.SAMN05421543_1336"/>
<keyword evidence="2" id="KW-1185">Reference proteome</keyword>
<name>A0A1I7LB89_9BACL</name>
<organism evidence="1 2">
    <name type="scientific">Alicyclobacillus macrosporangiidus</name>
    <dbReference type="NCBI Taxonomy" id="392015"/>
    <lineage>
        <taxon>Bacteria</taxon>
        <taxon>Bacillati</taxon>
        <taxon>Bacillota</taxon>
        <taxon>Bacilli</taxon>
        <taxon>Bacillales</taxon>
        <taxon>Alicyclobacillaceae</taxon>
        <taxon>Alicyclobacillus</taxon>
    </lineage>
</organism>
<accession>A0A1I7LB89</accession>
<dbReference type="Proteomes" id="UP000183508">
    <property type="component" value="Unassembled WGS sequence"/>
</dbReference>
<dbReference type="OrthoDB" id="2372346at2"/>
<gene>
    <name evidence="1" type="ORF">SAMN05421543_1336</name>
</gene>
<protein>
    <submittedName>
        <fullName evidence="1">Uncharacterized protein</fullName>
    </submittedName>
</protein>
<dbReference type="RefSeq" id="WP_074956463.1">
    <property type="nucleotide sequence ID" value="NZ_FPBV01000033.1"/>
</dbReference>
<dbReference type="EMBL" id="FPBV01000033">
    <property type="protein sequence ID" value="SFV07012.1"/>
    <property type="molecule type" value="Genomic_DNA"/>
</dbReference>
<evidence type="ECO:0000313" key="2">
    <source>
        <dbReference type="Proteomes" id="UP000183508"/>
    </source>
</evidence>